<gene>
    <name evidence="2" type="ORF">SAMN05421874_12892</name>
</gene>
<proteinExistence type="predicted"/>
<reference evidence="2 3" key="1">
    <citation type="submission" date="2016-10" db="EMBL/GenBank/DDBJ databases">
        <authorList>
            <person name="de Groot N.N."/>
        </authorList>
    </citation>
    <scope>NUCLEOTIDE SEQUENCE [LARGE SCALE GENOMIC DNA]</scope>
    <source>
        <strain evidence="2 3">CGMCC 4.5681</strain>
    </source>
</reference>
<dbReference type="EMBL" id="FNFB01000028">
    <property type="protein sequence ID" value="SDL75152.1"/>
    <property type="molecule type" value="Genomic_DNA"/>
</dbReference>
<dbReference type="AlphaFoldDB" id="A0A1G9MLJ5"/>
<protein>
    <submittedName>
        <fullName evidence="2">Uncharacterized protein</fullName>
    </submittedName>
</protein>
<feature type="compositionally biased region" description="Basic and acidic residues" evidence="1">
    <location>
        <begin position="229"/>
        <end position="238"/>
    </location>
</feature>
<name>A0A1G9MLJ5_9ACTN</name>
<dbReference type="OrthoDB" id="3689934at2"/>
<keyword evidence="3" id="KW-1185">Reference proteome</keyword>
<evidence type="ECO:0000313" key="3">
    <source>
        <dbReference type="Proteomes" id="UP000198683"/>
    </source>
</evidence>
<dbReference type="STRING" id="683260.SAMN05421874_12892"/>
<dbReference type="Proteomes" id="UP000198683">
    <property type="component" value="Unassembled WGS sequence"/>
</dbReference>
<organism evidence="2 3">
    <name type="scientific">Nonomuraea maritima</name>
    <dbReference type="NCBI Taxonomy" id="683260"/>
    <lineage>
        <taxon>Bacteria</taxon>
        <taxon>Bacillati</taxon>
        <taxon>Actinomycetota</taxon>
        <taxon>Actinomycetes</taxon>
        <taxon>Streptosporangiales</taxon>
        <taxon>Streptosporangiaceae</taxon>
        <taxon>Nonomuraea</taxon>
    </lineage>
</organism>
<dbReference type="RefSeq" id="WP_090772133.1">
    <property type="nucleotide sequence ID" value="NZ_FNFB01000028.1"/>
</dbReference>
<evidence type="ECO:0000313" key="2">
    <source>
        <dbReference type="EMBL" id="SDL75152.1"/>
    </source>
</evidence>
<sequence length="238" mass="26969">MSGYTIIPQVIAYSGEIVDDPIIYVPDDGTDRGERLSYQDPKSSDYLNGVLRARVKTNRAGVVRMRKLNTRRQWACMDHGMCQVCGKFARDPQTKRLWWLLVPPVFEQVDVDSGRTNAPPICQTCIPFALRDCPMLLRNVTLWSVGWTESAGVLGDLYRPNVCGIPHLKLKNVFVPWDNFRRLPDTLATSQVLLLKDMRQHDLPEPAPPDPEPIHPVGVPELAWPPPRTQDRASPHRS</sequence>
<accession>A0A1G9MLJ5</accession>
<evidence type="ECO:0000256" key="1">
    <source>
        <dbReference type="SAM" id="MobiDB-lite"/>
    </source>
</evidence>
<feature type="region of interest" description="Disordered" evidence="1">
    <location>
        <begin position="201"/>
        <end position="238"/>
    </location>
</feature>